<keyword evidence="3" id="KW-1185">Reference proteome</keyword>
<dbReference type="Proteomes" id="UP000287996">
    <property type="component" value="Unassembled WGS sequence"/>
</dbReference>
<feature type="compositionally biased region" description="Polar residues" evidence="1">
    <location>
        <begin position="1"/>
        <end position="22"/>
    </location>
</feature>
<gene>
    <name evidence="2" type="ORF">CWI84_09585</name>
</gene>
<evidence type="ECO:0000313" key="2">
    <source>
        <dbReference type="EMBL" id="RUO79867.1"/>
    </source>
</evidence>
<sequence>MGDDNSTNQTESGTNYTVSGNYSDHDKAQANCATSEIRSLILASQEEGGDPVRAIMALEKLKADINSIPSSDISNPERKAEADLPETEESAG</sequence>
<dbReference type="RefSeq" id="WP_126842373.1">
    <property type="nucleotide sequence ID" value="NZ_PIQH01000008.1"/>
</dbReference>
<reference evidence="2 3" key="1">
    <citation type="journal article" date="2011" name="Front. Microbiol.">
        <title>Genomic signatures of strain selection and enhancement in Bacillus atrophaeus var. globigii, a historical biowarfare simulant.</title>
        <authorList>
            <person name="Gibbons H.S."/>
            <person name="Broomall S.M."/>
            <person name="McNew L.A."/>
            <person name="Daligault H."/>
            <person name="Chapman C."/>
            <person name="Bruce D."/>
            <person name="Karavis M."/>
            <person name="Krepps M."/>
            <person name="McGregor P.A."/>
            <person name="Hong C."/>
            <person name="Park K.H."/>
            <person name="Akmal A."/>
            <person name="Feldman A."/>
            <person name="Lin J.S."/>
            <person name="Chang W.E."/>
            <person name="Higgs B.W."/>
            <person name="Demirev P."/>
            <person name="Lindquist J."/>
            <person name="Liem A."/>
            <person name="Fochler E."/>
            <person name="Read T.D."/>
            <person name="Tapia R."/>
            <person name="Johnson S."/>
            <person name="Bishop-Lilly K.A."/>
            <person name="Detter C."/>
            <person name="Han C."/>
            <person name="Sozhamannan S."/>
            <person name="Rosenzweig C.N."/>
            <person name="Skowronski E.W."/>
        </authorList>
    </citation>
    <scope>NUCLEOTIDE SEQUENCE [LARGE SCALE GENOMIC DNA]</scope>
    <source>
        <strain evidence="2 3">CC-PW-9</strain>
    </source>
</reference>
<proteinExistence type="predicted"/>
<evidence type="ECO:0000313" key="3">
    <source>
        <dbReference type="Proteomes" id="UP000287996"/>
    </source>
</evidence>
<feature type="compositionally biased region" description="Acidic residues" evidence="1">
    <location>
        <begin position="83"/>
        <end position="92"/>
    </location>
</feature>
<feature type="region of interest" description="Disordered" evidence="1">
    <location>
        <begin position="66"/>
        <end position="92"/>
    </location>
</feature>
<dbReference type="EMBL" id="PIQH01000008">
    <property type="protein sequence ID" value="RUO79867.1"/>
    <property type="molecule type" value="Genomic_DNA"/>
</dbReference>
<organism evidence="2 3">
    <name type="scientific">Idiomarina tyrosinivorans</name>
    <dbReference type="NCBI Taxonomy" id="1445662"/>
    <lineage>
        <taxon>Bacteria</taxon>
        <taxon>Pseudomonadati</taxon>
        <taxon>Pseudomonadota</taxon>
        <taxon>Gammaproteobacteria</taxon>
        <taxon>Alteromonadales</taxon>
        <taxon>Idiomarinaceae</taxon>
        <taxon>Idiomarina</taxon>
    </lineage>
</organism>
<feature type="region of interest" description="Disordered" evidence="1">
    <location>
        <begin position="1"/>
        <end position="27"/>
    </location>
</feature>
<protein>
    <submittedName>
        <fullName evidence="2">Uncharacterized protein</fullName>
    </submittedName>
</protein>
<name>A0A432ZPP6_9GAMM</name>
<evidence type="ECO:0000256" key="1">
    <source>
        <dbReference type="SAM" id="MobiDB-lite"/>
    </source>
</evidence>
<dbReference type="AlphaFoldDB" id="A0A432ZPP6"/>
<accession>A0A432ZPP6</accession>
<comment type="caution">
    <text evidence="2">The sequence shown here is derived from an EMBL/GenBank/DDBJ whole genome shotgun (WGS) entry which is preliminary data.</text>
</comment>